<dbReference type="AlphaFoldDB" id="R7YNE7"/>
<protein>
    <submittedName>
        <fullName evidence="1">Uncharacterized protein</fullName>
    </submittedName>
</protein>
<evidence type="ECO:0000313" key="1">
    <source>
        <dbReference type="EMBL" id="EON63450.1"/>
    </source>
</evidence>
<accession>R7YNE7</accession>
<reference evidence="2" key="1">
    <citation type="submission" date="2012-06" db="EMBL/GenBank/DDBJ databases">
        <title>The genome sequence of Coniosporium apollinis CBS 100218.</title>
        <authorList>
            <consortium name="The Broad Institute Genome Sequencing Platform"/>
            <person name="Cuomo C."/>
            <person name="Gorbushina A."/>
            <person name="Noack S."/>
            <person name="Walker B."/>
            <person name="Young S.K."/>
            <person name="Zeng Q."/>
            <person name="Gargeya S."/>
            <person name="Fitzgerald M."/>
            <person name="Haas B."/>
            <person name="Abouelleil A."/>
            <person name="Alvarado L."/>
            <person name="Arachchi H.M."/>
            <person name="Berlin A.M."/>
            <person name="Chapman S.B."/>
            <person name="Goldberg J."/>
            <person name="Griggs A."/>
            <person name="Gujja S."/>
            <person name="Hansen M."/>
            <person name="Howarth C."/>
            <person name="Imamovic A."/>
            <person name="Larimer J."/>
            <person name="McCowan C."/>
            <person name="Montmayeur A."/>
            <person name="Murphy C."/>
            <person name="Neiman D."/>
            <person name="Pearson M."/>
            <person name="Priest M."/>
            <person name="Roberts A."/>
            <person name="Saif S."/>
            <person name="Shea T."/>
            <person name="Sisk P."/>
            <person name="Sykes S."/>
            <person name="Wortman J."/>
            <person name="Nusbaum C."/>
            <person name="Birren B."/>
        </authorList>
    </citation>
    <scope>NUCLEOTIDE SEQUENCE [LARGE SCALE GENOMIC DNA]</scope>
    <source>
        <strain evidence="2">CBS 100218</strain>
    </source>
</reference>
<name>R7YNE7_CONA1</name>
<dbReference type="RefSeq" id="XP_007778767.1">
    <property type="nucleotide sequence ID" value="XM_007780577.1"/>
</dbReference>
<dbReference type="HOGENOM" id="CLU_2196810_0_0_1"/>
<gene>
    <name evidence="1" type="ORF">W97_02678</name>
</gene>
<keyword evidence="2" id="KW-1185">Reference proteome</keyword>
<dbReference type="Proteomes" id="UP000016924">
    <property type="component" value="Unassembled WGS sequence"/>
</dbReference>
<proteinExistence type="predicted"/>
<dbReference type="GeneID" id="19899989"/>
<organism evidence="1 2">
    <name type="scientific">Coniosporium apollinis (strain CBS 100218)</name>
    <name type="common">Rock-inhabiting black yeast</name>
    <dbReference type="NCBI Taxonomy" id="1168221"/>
    <lineage>
        <taxon>Eukaryota</taxon>
        <taxon>Fungi</taxon>
        <taxon>Dikarya</taxon>
        <taxon>Ascomycota</taxon>
        <taxon>Pezizomycotina</taxon>
        <taxon>Dothideomycetes</taxon>
        <taxon>Dothideomycetes incertae sedis</taxon>
        <taxon>Coniosporium</taxon>
    </lineage>
</organism>
<evidence type="ECO:0000313" key="2">
    <source>
        <dbReference type="Proteomes" id="UP000016924"/>
    </source>
</evidence>
<dbReference type="OrthoDB" id="10497085at2759"/>
<dbReference type="EMBL" id="JH767563">
    <property type="protein sequence ID" value="EON63450.1"/>
    <property type="molecule type" value="Genomic_DNA"/>
</dbReference>
<sequence length="108" mass="12656">MVRRARMVESELMWRLWPRLPRDTRKCRDDEAFTWIDNVITRGSTCARCWEKGHDYKACPYIPCDCSRMVGFPNQKFPLLTALADAVVEMPDAEILAARPKKALKKRR</sequence>